<dbReference type="OrthoDB" id="2136131at2759"/>
<dbReference type="PANTHER" id="PTHR43296:SF2">
    <property type="entry name" value="PEROXISOMAL 2,4-DIENOYL-COA REDUCTASE [(3E)-ENOYL-COA-PRODUCING]"/>
    <property type="match status" value="1"/>
</dbReference>
<dbReference type="EMBL" id="SOZI01000096">
    <property type="protein sequence ID" value="TNY19425.1"/>
    <property type="molecule type" value="Genomic_DNA"/>
</dbReference>
<protein>
    <recommendedName>
        <fullName evidence="3">2,4-dienoyl-CoA reductase [(3E)-enoyl-CoA-producing]</fullName>
        <ecNumber evidence="3">1.3.1.124</ecNumber>
    </recommendedName>
</protein>
<name>A0A5C5FRY5_9BASI</name>
<evidence type="ECO:0000256" key="4">
    <source>
        <dbReference type="ARBA" id="ARBA00048009"/>
    </source>
</evidence>
<evidence type="ECO:0000256" key="3">
    <source>
        <dbReference type="ARBA" id="ARBA00026117"/>
    </source>
</evidence>
<dbReference type="STRING" id="5288.A0A5C5FRY5"/>
<comment type="caution">
    <text evidence="6">The sequence shown here is derived from an EMBL/GenBank/DDBJ whole genome shotgun (WGS) entry which is preliminary data.</text>
</comment>
<dbReference type="Pfam" id="PF00106">
    <property type="entry name" value="adh_short"/>
    <property type="match status" value="1"/>
</dbReference>
<dbReference type="GO" id="GO:0008670">
    <property type="term" value="F:2,4-dienoyl-CoA reductase (NADPH) activity"/>
    <property type="evidence" value="ECO:0007669"/>
    <property type="project" value="InterPro"/>
</dbReference>
<proteinExistence type="predicted"/>
<accession>A0A5C5FRY5</accession>
<dbReference type="Proteomes" id="UP000311382">
    <property type="component" value="Unassembled WGS sequence"/>
</dbReference>
<dbReference type="SUPFAM" id="SSF51735">
    <property type="entry name" value="NAD(P)-binding Rossmann-fold domains"/>
    <property type="match status" value="1"/>
</dbReference>
<dbReference type="AlphaFoldDB" id="A0A5C5FRY5"/>
<evidence type="ECO:0000256" key="2">
    <source>
        <dbReference type="ARBA" id="ARBA00023002"/>
    </source>
</evidence>
<evidence type="ECO:0000313" key="7">
    <source>
        <dbReference type="Proteomes" id="UP000311382"/>
    </source>
</evidence>
<dbReference type="InterPro" id="IPR036291">
    <property type="entry name" value="NAD(P)-bd_dom_sf"/>
</dbReference>
<gene>
    <name evidence="6" type="ORF">DMC30DRAFT_417907</name>
</gene>
<organism evidence="6 7">
    <name type="scientific">Rhodotorula diobovata</name>
    <dbReference type="NCBI Taxonomy" id="5288"/>
    <lineage>
        <taxon>Eukaryota</taxon>
        <taxon>Fungi</taxon>
        <taxon>Dikarya</taxon>
        <taxon>Basidiomycota</taxon>
        <taxon>Pucciniomycotina</taxon>
        <taxon>Microbotryomycetes</taxon>
        <taxon>Sporidiobolales</taxon>
        <taxon>Sporidiobolaceae</taxon>
        <taxon>Rhodotorula</taxon>
    </lineage>
</organism>
<dbReference type="InterPro" id="IPR045017">
    <property type="entry name" value="DECR2-like"/>
</dbReference>
<sequence length="263" mass="27363">MSSTTSVFKPDVFAGKVAFVTGGGSGICYGVVKQLMAHGCNAAIFGRRKANIESAAAELSKATGKKCIGISGDVRKLDTLEEAVKKTVAEFGRIDFVVAGAAGNFLAPLAGLSANAFKTVLEIDTLGTYHTFKATIDELCKTKGSLIAISATLHYTATPLQAHVSAAKAGVDALIKVIGVEYGPRGVRANELVEQHTRQIPLQTYGAIDDIAHAAIYLFSPAARYVTATALVVDGGSWHTSQSVGGSEIYPAAFLPGGSFPKL</sequence>
<evidence type="ECO:0000256" key="1">
    <source>
        <dbReference type="ARBA" id="ARBA00022857"/>
    </source>
</evidence>
<comment type="catalytic activity">
    <reaction evidence="5">
        <text>a (2E,4Z)-dienoyl-CoA + NADPH + H(+) = a 4,5-saturated-(3E)-enoyl-CoA + NADP(+)</text>
        <dbReference type="Rhea" id="RHEA:61892"/>
        <dbReference type="ChEBI" id="CHEBI:15378"/>
        <dbReference type="ChEBI" id="CHEBI:57783"/>
        <dbReference type="ChEBI" id="CHEBI:58349"/>
        <dbReference type="ChEBI" id="CHEBI:85099"/>
        <dbReference type="ChEBI" id="CHEBI:85493"/>
        <dbReference type="EC" id="1.3.1.124"/>
    </reaction>
</comment>
<keyword evidence="2" id="KW-0560">Oxidoreductase</keyword>
<comment type="catalytic activity">
    <reaction evidence="4">
        <text>a (2E,4E)-dienoyl-CoA + NADPH + H(+) = a 4,5-saturated-(3E)-enoyl-CoA + NADP(+)</text>
        <dbReference type="Rhea" id="RHEA:45912"/>
        <dbReference type="ChEBI" id="CHEBI:15378"/>
        <dbReference type="ChEBI" id="CHEBI:57783"/>
        <dbReference type="ChEBI" id="CHEBI:58349"/>
        <dbReference type="ChEBI" id="CHEBI:85101"/>
        <dbReference type="ChEBI" id="CHEBI:85493"/>
        <dbReference type="EC" id="1.3.1.124"/>
    </reaction>
</comment>
<evidence type="ECO:0000313" key="6">
    <source>
        <dbReference type="EMBL" id="TNY19425.1"/>
    </source>
</evidence>
<dbReference type="EC" id="1.3.1.124" evidence="3"/>
<evidence type="ECO:0000256" key="5">
    <source>
        <dbReference type="ARBA" id="ARBA00048340"/>
    </source>
</evidence>
<dbReference type="GO" id="GO:0009062">
    <property type="term" value="P:fatty acid catabolic process"/>
    <property type="evidence" value="ECO:0007669"/>
    <property type="project" value="InterPro"/>
</dbReference>
<keyword evidence="1" id="KW-0521">NADP</keyword>
<dbReference type="Gene3D" id="3.40.50.720">
    <property type="entry name" value="NAD(P)-binding Rossmann-like Domain"/>
    <property type="match status" value="1"/>
</dbReference>
<dbReference type="InterPro" id="IPR002347">
    <property type="entry name" value="SDR_fam"/>
</dbReference>
<dbReference type="PRINTS" id="PR00081">
    <property type="entry name" value="GDHRDH"/>
</dbReference>
<reference evidence="6 7" key="1">
    <citation type="submission" date="2019-03" db="EMBL/GenBank/DDBJ databases">
        <title>Rhodosporidium diobovatum UCD-FST 08-225 genome sequencing, assembly, and annotation.</title>
        <authorList>
            <person name="Fakankun I.U."/>
            <person name="Fristensky B."/>
            <person name="Levin D.B."/>
        </authorList>
    </citation>
    <scope>NUCLEOTIDE SEQUENCE [LARGE SCALE GENOMIC DNA]</scope>
    <source>
        <strain evidence="6 7">UCD-FST 08-225</strain>
    </source>
</reference>
<dbReference type="GO" id="GO:0005777">
    <property type="term" value="C:peroxisome"/>
    <property type="evidence" value="ECO:0007669"/>
    <property type="project" value="TreeGrafter"/>
</dbReference>
<keyword evidence="7" id="KW-1185">Reference proteome</keyword>
<dbReference type="PANTHER" id="PTHR43296">
    <property type="entry name" value="PEROXISOMAL 2,4-DIENOYL-COA REDUCTASE"/>
    <property type="match status" value="1"/>
</dbReference>